<organism evidence="1 2">
    <name type="scientific">Adhaeribacter rhizoryzae</name>
    <dbReference type="NCBI Taxonomy" id="2607907"/>
    <lineage>
        <taxon>Bacteria</taxon>
        <taxon>Pseudomonadati</taxon>
        <taxon>Bacteroidota</taxon>
        <taxon>Cytophagia</taxon>
        <taxon>Cytophagales</taxon>
        <taxon>Hymenobacteraceae</taxon>
        <taxon>Adhaeribacter</taxon>
    </lineage>
</organism>
<name>A0A5M6DJG5_9BACT</name>
<accession>A0A5M6DJG5</accession>
<reference evidence="1 2" key="1">
    <citation type="submission" date="2019-09" db="EMBL/GenBank/DDBJ databases">
        <title>Genome sequence and assembly of Adhaeribacter sp.</title>
        <authorList>
            <person name="Chhetri G."/>
        </authorList>
    </citation>
    <scope>NUCLEOTIDE SEQUENCE [LARGE SCALE GENOMIC DNA]</scope>
    <source>
        <strain evidence="1 2">DK36</strain>
    </source>
</reference>
<proteinExistence type="predicted"/>
<gene>
    <name evidence="1" type="ORF">F0145_07085</name>
</gene>
<dbReference type="Proteomes" id="UP000323426">
    <property type="component" value="Unassembled WGS sequence"/>
</dbReference>
<evidence type="ECO:0000313" key="1">
    <source>
        <dbReference type="EMBL" id="KAA5547707.1"/>
    </source>
</evidence>
<protein>
    <submittedName>
        <fullName evidence="1">Uncharacterized protein</fullName>
    </submittedName>
</protein>
<dbReference type="AlphaFoldDB" id="A0A5M6DJG5"/>
<keyword evidence="2" id="KW-1185">Reference proteome</keyword>
<sequence length="491" mass="56005">MVHWLTRLTIILCACFLWSCARHHYFQEDALYKPAEKEKLAPPKPGYVWATAGRHYNRSGLHQLIWGKHYRTVWAIPVEVPILNPAELAGGLMPVEKGGGLQTTSLTLVNPNGRTFTLRTLDKDPAKSLSSFWQKTFLQNLMRDQTSAINPYAAFTIPPLAQAANIFHTNPNLYYVAATKTGLGQYQQNFSGKLTMLEEKFVNEKSLPPAFKQAKNILNSEKLFEQLKKSPHQQVDQLAFARARLFDILIEDLDRHEGQWNWAEYPTAAGGSLYKPIPKDRDYAYYQFADGLIPWLLTRRILVGHIKPFIHNIPDVGGLTHKSQKLDKQLLNQLTAEDWQKVAKELQAALTPAVIQQAVSRFPNSVYALTGEKTRKELETRVQKLPELAQEYYKLLTQEIKILGTEQQEKFVVQQQAAKTTLVEVFTIPTNAGEQPRLLYKRAFTFPETKKITLDGLGNNDQFVINKPNKKKPEIKVKARKNKHEIIATHD</sequence>
<dbReference type="EMBL" id="VWSF01000004">
    <property type="protein sequence ID" value="KAA5547707.1"/>
    <property type="molecule type" value="Genomic_DNA"/>
</dbReference>
<evidence type="ECO:0000313" key="2">
    <source>
        <dbReference type="Proteomes" id="UP000323426"/>
    </source>
</evidence>
<comment type="caution">
    <text evidence="1">The sequence shown here is derived from an EMBL/GenBank/DDBJ whole genome shotgun (WGS) entry which is preliminary data.</text>
</comment>
<dbReference type="RefSeq" id="WP_150087626.1">
    <property type="nucleotide sequence ID" value="NZ_VWSF01000004.1"/>
</dbReference>